<evidence type="ECO:0000313" key="2">
    <source>
        <dbReference type="Proteomes" id="UP000062317"/>
    </source>
</evidence>
<dbReference type="PANTHER" id="PTHR36455">
    <property type="match status" value="1"/>
</dbReference>
<dbReference type="AlphaFoldDB" id="A0A119AQ34"/>
<dbReference type="NCBIfam" id="NF033819">
    <property type="entry name" value="IS66_TnpB"/>
    <property type="match status" value="1"/>
</dbReference>
<name>A0A119AQ34_9BURK</name>
<dbReference type="Proteomes" id="UP000062317">
    <property type="component" value="Unassembled WGS sequence"/>
</dbReference>
<dbReference type="PANTHER" id="PTHR36455:SF1">
    <property type="entry name" value="BLR8292 PROTEIN"/>
    <property type="match status" value="1"/>
</dbReference>
<dbReference type="InterPro" id="IPR008878">
    <property type="entry name" value="Transposase_IS66_Orf2"/>
</dbReference>
<evidence type="ECO:0000313" key="1">
    <source>
        <dbReference type="EMBL" id="KVV42273.1"/>
    </source>
</evidence>
<proteinExistence type="predicted"/>
<organism evidence="1 2">
    <name type="scientific">Burkholderia territorii</name>
    <dbReference type="NCBI Taxonomy" id="1503055"/>
    <lineage>
        <taxon>Bacteria</taxon>
        <taxon>Pseudomonadati</taxon>
        <taxon>Pseudomonadota</taxon>
        <taxon>Betaproteobacteria</taxon>
        <taxon>Burkholderiales</taxon>
        <taxon>Burkholderiaceae</taxon>
        <taxon>Burkholderia</taxon>
        <taxon>Burkholderia cepacia complex</taxon>
    </lineage>
</organism>
<keyword evidence="2" id="KW-1185">Reference proteome</keyword>
<comment type="caution">
    <text evidence="1">The sequence shown here is derived from an EMBL/GenBank/DDBJ whole genome shotgun (WGS) entry which is preliminary data.</text>
</comment>
<dbReference type="Pfam" id="PF05717">
    <property type="entry name" value="TnpB_IS66"/>
    <property type="match status" value="1"/>
</dbReference>
<dbReference type="EMBL" id="LPEQ01000107">
    <property type="protein sequence ID" value="KVV42273.1"/>
    <property type="molecule type" value="Genomic_DNA"/>
</dbReference>
<gene>
    <name evidence="1" type="ORF">WT27_11070</name>
</gene>
<reference evidence="1 2" key="1">
    <citation type="submission" date="2015-11" db="EMBL/GenBank/DDBJ databases">
        <title>Expanding the genomic diversity of Burkholderia species for the development of highly accurate diagnostics.</title>
        <authorList>
            <person name="Sahl J."/>
            <person name="Keim P."/>
            <person name="Wagner D."/>
        </authorList>
    </citation>
    <scope>NUCLEOTIDE SEQUENCE [LARGE SCALE GENOMIC DNA]</scope>
    <source>
        <strain evidence="1 2">MSMB1301WGS</strain>
    </source>
</reference>
<sequence length="117" mass="13646">MFRFDEGLRVFVHREPVDFRMGINGLSILVEQAMSLNPMAQALYVFGDRRRDRIKILAWDGNGFWLLLKRLEGSDRFAWPTDAAIVTLSVEQLRWLLQGIDLAAIKKHPPRYYARVN</sequence>
<accession>A0A119AQ34</accession>
<dbReference type="RefSeq" id="WP_060107781.1">
    <property type="nucleotide sequence ID" value="NZ_LPEQ01000107.1"/>
</dbReference>
<protein>
    <submittedName>
        <fullName evidence="1">Transposase</fullName>
    </submittedName>
</protein>